<keyword evidence="1" id="KW-0808">Transferase</keyword>
<evidence type="ECO:0000313" key="2">
    <source>
        <dbReference type="Proteomes" id="UP000603434"/>
    </source>
</evidence>
<dbReference type="Pfam" id="PF13578">
    <property type="entry name" value="Methyltransf_24"/>
    <property type="match status" value="1"/>
</dbReference>
<name>A0A8J6NNP9_9BACT</name>
<dbReference type="Gene3D" id="3.40.50.150">
    <property type="entry name" value="Vaccinia Virus protein VP39"/>
    <property type="match status" value="1"/>
</dbReference>
<dbReference type="AlphaFoldDB" id="A0A8J6NNP9"/>
<evidence type="ECO:0000313" key="1">
    <source>
        <dbReference type="EMBL" id="MBC8362370.1"/>
    </source>
</evidence>
<reference evidence="1 2" key="1">
    <citation type="submission" date="2020-08" db="EMBL/GenBank/DDBJ databases">
        <title>Bridging the membrane lipid divide: bacteria of the FCB group superphylum have the potential to synthesize archaeal ether lipids.</title>
        <authorList>
            <person name="Villanueva L."/>
            <person name="Von Meijenfeldt F.A.B."/>
            <person name="Westbye A.B."/>
            <person name="Yadav S."/>
            <person name="Hopmans E.C."/>
            <person name="Dutilh B.E."/>
            <person name="Sinninghe Damste J.S."/>
        </authorList>
    </citation>
    <scope>NUCLEOTIDE SEQUENCE [LARGE SCALE GENOMIC DNA]</scope>
    <source>
        <strain evidence="1">NIOZ-UU30</strain>
    </source>
</reference>
<dbReference type="Proteomes" id="UP000603434">
    <property type="component" value="Unassembled WGS sequence"/>
</dbReference>
<dbReference type="GO" id="GO:0032259">
    <property type="term" value="P:methylation"/>
    <property type="evidence" value="ECO:0007669"/>
    <property type="project" value="UniProtKB-KW"/>
</dbReference>
<dbReference type="SUPFAM" id="SSF53335">
    <property type="entry name" value="S-adenosyl-L-methionine-dependent methyltransferases"/>
    <property type="match status" value="1"/>
</dbReference>
<comment type="caution">
    <text evidence="1">The sequence shown here is derived from an EMBL/GenBank/DDBJ whole genome shotgun (WGS) entry which is preliminary data.</text>
</comment>
<proteinExistence type="predicted"/>
<organism evidence="1 2">
    <name type="scientific">Candidatus Desulfatibia profunda</name>
    <dbReference type="NCBI Taxonomy" id="2841695"/>
    <lineage>
        <taxon>Bacteria</taxon>
        <taxon>Pseudomonadati</taxon>
        <taxon>Thermodesulfobacteriota</taxon>
        <taxon>Desulfobacteria</taxon>
        <taxon>Desulfobacterales</taxon>
        <taxon>Desulfobacterales incertae sedis</taxon>
        <taxon>Candidatus Desulfatibia</taxon>
    </lineage>
</organism>
<keyword evidence="1" id="KW-0489">Methyltransferase</keyword>
<dbReference type="GO" id="GO:0008168">
    <property type="term" value="F:methyltransferase activity"/>
    <property type="evidence" value="ECO:0007669"/>
    <property type="project" value="UniProtKB-KW"/>
</dbReference>
<gene>
    <name evidence="1" type="ORF">H8E23_13340</name>
</gene>
<protein>
    <submittedName>
        <fullName evidence="1">Class I SAM-dependent methyltransferase</fullName>
    </submittedName>
</protein>
<accession>A0A8J6NNP9</accession>
<dbReference type="InterPro" id="IPR029063">
    <property type="entry name" value="SAM-dependent_MTases_sf"/>
</dbReference>
<sequence length="248" mass="28349">MVIINNIRKILNKIANNDDFPNLQHSVIELNNFQELKKVFDWKEDPILDRPDIYDFDYIEDVNERRIRDAESLATVMRNVNPKVALEIGTASGKATVLMSVNAPDSRIYTVNIPPEEIASGEGGKLTTVALEREKIGIAYRQRNLTNITQIFANTAKWEPDIGTIDVAFIDGCHDSNFVYHDTREILKHMKAGSLILWHDFNPGLVKKYHWIHSVCLGVERLCRDGLINGRILHLRDSWVGAYRVPEN</sequence>
<dbReference type="EMBL" id="JACNJH010000185">
    <property type="protein sequence ID" value="MBC8362370.1"/>
    <property type="molecule type" value="Genomic_DNA"/>
</dbReference>